<reference evidence="10" key="1">
    <citation type="journal article" date="2020" name="Nat. Commun.">
        <title>Genome assembly of wild tea tree DASZ reveals pedigree and selection history of tea varieties.</title>
        <authorList>
            <person name="Zhang W."/>
            <person name="Zhang Y."/>
            <person name="Qiu H."/>
            <person name="Guo Y."/>
            <person name="Wan H."/>
            <person name="Zhang X."/>
            <person name="Scossa F."/>
            <person name="Alseekh S."/>
            <person name="Zhang Q."/>
            <person name="Wang P."/>
            <person name="Xu L."/>
            <person name="Schmidt M.H."/>
            <person name="Jia X."/>
            <person name="Li D."/>
            <person name="Zhu A."/>
            <person name="Guo F."/>
            <person name="Chen W."/>
            <person name="Ni D."/>
            <person name="Usadel B."/>
            <person name="Fernie A.R."/>
            <person name="Wen W."/>
        </authorList>
    </citation>
    <scope>NUCLEOTIDE SEQUENCE [LARGE SCALE GENOMIC DNA]</scope>
    <source>
        <strain evidence="10">cv. G240</strain>
    </source>
</reference>
<dbReference type="GO" id="GO:0005381">
    <property type="term" value="F:iron ion transmembrane transporter activity"/>
    <property type="evidence" value="ECO:0007669"/>
    <property type="project" value="UniProtKB-UniRule"/>
</dbReference>
<dbReference type="Proteomes" id="UP000593564">
    <property type="component" value="Unassembled WGS sequence"/>
</dbReference>
<protein>
    <recommendedName>
        <fullName evidence="8">Solute carrier family 40 member</fullName>
    </recommendedName>
</protein>
<keyword evidence="8" id="KW-0406">Ion transport</keyword>
<evidence type="ECO:0000256" key="7">
    <source>
        <dbReference type="ARBA" id="ARBA00044504"/>
    </source>
</evidence>
<comment type="function">
    <text evidence="8">May be involved in iron transport and iron homeostasis.</text>
</comment>
<dbReference type="PANTHER" id="PTHR11660:SF53">
    <property type="entry name" value="SOLUTE CARRIER FAMILY 40 MEMBER 3, CHLOROPLASTIC"/>
    <property type="match status" value="1"/>
</dbReference>
<dbReference type="EMBL" id="JACBKZ010000004">
    <property type="protein sequence ID" value="KAF5952164.1"/>
    <property type="molecule type" value="Genomic_DNA"/>
</dbReference>
<evidence type="ECO:0000256" key="6">
    <source>
        <dbReference type="ARBA" id="ARBA00023136"/>
    </source>
</evidence>
<feature type="transmembrane region" description="Helical" evidence="8">
    <location>
        <begin position="553"/>
        <end position="573"/>
    </location>
</feature>
<gene>
    <name evidence="9" type="ORF">HYC85_010108</name>
</gene>
<feature type="transmembrane region" description="Helical" evidence="8">
    <location>
        <begin position="594"/>
        <end position="612"/>
    </location>
</feature>
<feature type="transmembrane region" description="Helical" evidence="8">
    <location>
        <begin position="618"/>
        <end position="641"/>
    </location>
</feature>
<feature type="transmembrane region" description="Helical" evidence="8">
    <location>
        <begin position="309"/>
        <end position="330"/>
    </location>
</feature>
<evidence type="ECO:0000256" key="3">
    <source>
        <dbReference type="ARBA" id="ARBA00022448"/>
    </source>
</evidence>
<accession>A0A7J7HJK8</accession>
<dbReference type="PANTHER" id="PTHR11660">
    <property type="entry name" value="SOLUTE CARRIER FAMILY 40 MEMBER"/>
    <property type="match status" value="1"/>
</dbReference>
<keyword evidence="3 8" id="KW-0813">Transport</keyword>
<dbReference type="GO" id="GO:0016020">
    <property type="term" value="C:membrane"/>
    <property type="evidence" value="ECO:0007669"/>
    <property type="project" value="UniProtKB-SubCell"/>
</dbReference>
<keyword evidence="6 8" id="KW-0472">Membrane</keyword>
<feature type="transmembrane region" description="Helical" evidence="8">
    <location>
        <begin position="271"/>
        <end position="294"/>
    </location>
</feature>
<reference evidence="9 10" key="2">
    <citation type="submission" date="2020-07" db="EMBL/GenBank/DDBJ databases">
        <title>Genome assembly of wild tea tree DASZ reveals pedigree and selection history of tea varieties.</title>
        <authorList>
            <person name="Zhang W."/>
        </authorList>
    </citation>
    <scope>NUCLEOTIDE SEQUENCE [LARGE SCALE GENOMIC DNA]</scope>
    <source>
        <strain evidence="10">cv. G240</strain>
        <tissue evidence="9">Leaf</tissue>
    </source>
</reference>
<evidence type="ECO:0000256" key="4">
    <source>
        <dbReference type="ARBA" id="ARBA00022692"/>
    </source>
</evidence>
<comment type="subcellular location">
    <subcellularLocation>
        <location evidence="1 8">Membrane</location>
        <topology evidence="1 8">Multi-pass membrane protein</topology>
    </subcellularLocation>
</comment>
<evidence type="ECO:0000313" key="10">
    <source>
        <dbReference type="Proteomes" id="UP000593564"/>
    </source>
</evidence>
<feature type="transmembrane region" description="Helical" evidence="8">
    <location>
        <begin position="494"/>
        <end position="514"/>
    </location>
</feature>
<sequence>MGLVIISQPPSSSLHFTLSPLLLPQSHSSSLRQSLLCSSMVESTIYPTQGSTLGPGGDCEIWGWEEEVELGGCEWHSWSRFMEGDLVESRGVMGKDWEALVASYLQRTSGVILDIRLESFNYRCSITDTEVFNHVDTDEEVQAEFSTAASNCSVPIVHIKSDILETESLNLLAEDTYVDTLLTTLPVLSEEEQNVLAATPAHPAGLYALYAGCMIGNLVEQLWNFAWPAAIALLHPSLLPVAVMGFFTKVAVIVGGPLVGKLMDHFPRVPAYNCLTIVQAAAQLLSVGMIIHAHTVHPSPASSMLPRPWFVVLVLAGAVERLSGLALGVAMERDWVVQLAGTNRPIALAQANAVLSRIDLLCEIAGASLFGILLSKYEPVTCLKLAAGLMIWALPVVVVLMWLTNKLSMGVLDRAKSPQTCCTSAMGGPQLDTENIVKMSVEAIKHGWVEYMQQPVLPASLAFVLLCFNVVLAPGGLMTAFLTQRGLNPSIIGGFSGLCAFMGVAATFVSAYMVKRLGILKVAGAVGLILQSLLLTIAVAVCWSGPFTSQSPLLFFLCLIVLSRLGHMSYDVVGAQILQTGIPASKANLIGTTEVSIASLAESVMLGVAIIANDVSSFGFLAMLSLLSVVGATWLFCRWLVNPTDAQRSLFSFDPLF</sequence>
<dbReference type="InterPro" id="IPR036259">
    <property type="entry name" value="MFS_trans_sf"/>
</dbReference>
<keyword evidence="10" id="KW-1185">Reference proteome</keyword>
<comment type="similarity">
    <text evidence="2 8">Belongs to the ferroportin (FP) (TC 2.A.100) family. SLC40A subfamily.</text>
</comment>
<proteinExistence type="inferred from homology"/>
<evidence type="ECO:0000313" key="9">
    <source>
        <dbReference type="EMBL" id="KAF5952164.1"/>
    </source>
</evidence>
<dbReference type="CDD" id="cd17480">
    <property type="entry name" value="MFS_SLC40A1_like"/>
    <property type="match status" value="1"/>
</dbReference>
<dbReference type="InterPro" id="IPR009716">
    <property type="entry name" value="Ferroportin-1"/>
</dbReference>
<keyword evidence="4 8" id="KW-0812">Transmembrane</keyword>
<evidence type="ECO:0000256" key="1">
    <source>
        <dbReference type="ARBA" id="ARBA00004141"/>
    </source>
</evidence>
<dbReference type="Pfam" id="PF06963">
    <property type="entry name" value="FPN1"/>
    <property type="match status" value="1"/>
</dbReference>
<comment type="similarity">
    <text evidence="7">Belongs to the major facilitator superfamily. Phosphate:H(+) symporter (TC 2.A.1.9) family.</text>
</comment>
<name>A0A7J7HJK8_CAMSI</name>
<dbReference type="SUPFAM" id="SSF103473">
    <property type="entry name" value="MFS general substrate transporter"/>
    <property type="match status" value="1"/>
</dbReference>
<evidence type="ECO:0000256" key="8">
    <source>
        <dbReference type="RuleBase" id="RU365065"/>
    </source>
</evidence>
<keyword evidence="5 8" id="KW-1133">Transmembrane helix</keyword>
<feature type="transmembrane region" description="Helical" evidence="8">
    <location>
        <begin position="385"/>
        <end position="404"/>
    </location>
</feature>
<dbReference type="AlphaFoldDB" id="A0A7J7HJK8"/>
<evidence type="ECO:0000256" key="5">
    <source>
        <dbReference type="ARBA" id="ARBA00022989"/>
    </source>
</evidence>
<organism evidence="9 10">
    <name type="scientific">Camellia sinensis</name>
    <name type="common">Tea plant</name>
    <name type="synonym">Thea sinensis</name>
    <dbReference type="NCBI Taxonomy" id="4442"/>
    <lineage>
        <taxon>Eukaryota</taxon>
        <taxon>Viridiplantae</taxon>
        <taxon>Streptophyta</taxon>
        <taxon>Embryophyta</taxon>
        <taxon>Tracheophyta</taxon>
        <taxon>Spermatophyta</taxon>
        <taxon>Magnoliopsida</taxon>
        <taxon>eudicotyledons</taxon>
        <taxon>Gunneridae</taxon>
        <taxon>Pentapetalae</taxon>
        <taxon>asterids</taxon>
        <taxon>Ericales</taxon>
        <taxon>Theaceae</taxon>
        <taxon>Camellia</taxon>
    </lineage>
</organism>
<comment type="caution">
    <text evidence="9">The sequence shown here is derived from an EMBL/GenBank/DDBJ whole genome shotgun (WGS) entry which is preliminary data.</text>
</comment>
<feature type="transmembrane region" description="Helical" evidence="8">
    <location>
        <begin position="526"/>
        <end position="547"/>
    </location>
</feature>
<evidence type="ECO:0000256" key="2">
    <source>
        <dbReference type="ARBA" id="ARBA00006279"/>
    </source>
</evidence>
<feature type="transmembrane region" description="Helical" evidence="8">
    <location>
        <begin position="238"/>
        <end position="259"/>
    </location>
</feature>
<feature type="transmembrane region" description="Helical" evidence="8">
    <location>
        <begin position="461"/>
        <end position="482"/>
    </location>
</feature>